<reference evidence="7" key="1">
    <citation type="submission" date="2023-02" db="EMBL/GenBank/DDBJ databases">
        <title>Nocardiopsis ansamitocini NBRC 112285.</title>
        <authorList>
            <person name="Ichikawa N."/>
            <person name="Sato H."/>
            <person name="Tonouchi N."/>
        </authorList>
    </citation>
    <scope>NUCLEOTIDE SEQUENCE</scope>
    <source>
        <strain evidence="7">NBRC 112285</strain>
    </source>
</reference>
<dbReference type="InterPro" id="IPR010652">
    <property type="entry name" value="DUF1232"/>
</dbReference>
<name>A0A9W6P842_9ACTN</name>
<evidence type="ECO:0000259" key="6">
    <source>
        <dbReference type="Pfam" id="PF06803"/>
    </source>
</evidence>
<evidence type="ECO:0000313" key="8">
    <source>
        <dbReference type="Proteomes" id="UP001165092"/>
    </source>
</evidence>
<evidence type="ECO:0000256" key="2">
    <source>
        <dbReference type="ARBA" id="ARBA00022692"/>
    </source>
</evidence>
<feature type="domain" description="DUF1232" evidence="6">
    <location>
        <begin position="47"/>
        <end position="77"/>
    </location>
</feature>
<dbReference type="GO" id="GO:0012505">
    <property type="term" value="C:endomembrane system"/>
    <property type="evidence" value="ECO:0007669"/>
    <property type="project" value="UniProtKB-SubCell"/>
</dbReference>
<organism evidence="7 8">
    <name type="scientific">Nocardiopsis ansamitocini</name>
    <dbReference type="NCBI Taxonomy" id="1670832"/>
    <lineage>
        <taxon>Bacteria</taxon>
        <taxon>Bacillati</taxon>
        <taxon>Actinomycetota</taxon>
        <taxon>Actinomycetes</taxon>
        <taxon>Streptosporangiales</taxon>
        <taxon>Nocardiopsidaceae</taxon>
        <taxon>Nocardiopsis</taxon>
    </lineage>
</organism>
<keyword evidence="2 5" id="KW-0812">Transmembrane</keyword>
<evidence type="ECO:0000256" key="3">
    <source>
        <dbReference type="ARBA" id="ARBA00022989"/>
    </source>
</evidence>
<protein>
    <recommendedName>
        <fullName evidence="6">DUF1232 domain-containing protein</fullName>
    </recommendedName>
</protein>
<evidence type="ECO:0000256" key="1">
    <source>
        <dbReference type="ARBA" id="ARBA00004127"/>
    </source>
</evidence>
<dbReference type="Proteomes" id="UP001165092">
    <property type="component" value="Unassembled WGS sequence"/>
</dbReference>
<evidence type="ECO:0000313" key="7">
    <source>
        <dbReference type="EMBL" id="GLU48792.1"/>
    </source>
</evidence>
<keyword evidence="8" id="KW-1185">Reference proteome</keyword>
<sequence>MDRTTTALVVGAVIIFAVTLVIAVMLGFRLFRTWRMLSSGPVPVSGKVAFYGALIYLVSPVDLLPDPILIDDIGVLLGAITYVGGLVGKNASAKRQPTPSVEH</sequence>
<evidence type="ECO:0000256" key="5">
    <source>
        <dbReference type="SAM" id="Phobius"/>
    </source>
</evidence>
<comment type="caution">
    <text evidence="7">The sequence shown here is derived from an EMBL/GenBank/DDBJ whole genome shotgun (WGS) entry which is preliminary data.</text>
</comment>
<proteinExistence type="predicted"/>
<gene>
    <name evidence="7" type="ORF">Nans01_31430</name>
</gene>
<feature type="transmembrane region" description="Helical" evidence="5">
    <location>
        <begin position="6"/>
        <end position="28"/>
    </location>
</feature>
<keyword evidence="4 5" id="KW-0472">Membrane</keyword>
<keyword evidence="3 5" id="KW-1133">Transmembrane helix</keyword>
<accession>A0A9W6P842</accession>
<dbReference type="RefSeq" id="WP_285760269.1">
    <property type="nucleotide sequence ID" value="NZ_BSQG01000005.1"/>
</dbReference>
<comment type="subcellular location">
    <subcellularLocation>
        <location evidence="1">Endomembrane system</location>
        <topology evidence="1">Multi-pass membrane protein</topology>
    </subcellularLocation>
</comment>
<dbReference type="EMBL" id="BSQG01000005">
    <property type="protein sequence ID" value="GLU48792.1"/>
    <property type="molecule type" value="Genomic_DNA"/>
</dbReference>
<dbReference type="Pfam" id="PF06803">
    <property type="entry name" value="DUF1232"/>
    <property type="match status" value="1"/>
</dbReference>
<dbReference type="AlphaFoldDB" id="A0A9W6P842"/>
<evidence type="ECO:0000256" key="4">
    <source>
        <dbReference type="ARBA" id="ARBA00023136"/>
    </source>
</evidence>